<organismHost>
    <name type="scientific">Pseudomonas aeruginosa</name>
    <dbReference type="NCBI Taxonomy" id="287"/>
</organismHost>
<evidence type="ECO:0000313" key="3">
    <source>
        <dbReference type="Proteomes" id="UP000008388"/>
    </source>
</evidence>
<keyword evidence="3" id="KW-1185">Reference proteome</keyword>
<dbReference type="RefSeq" id="YP_009217290.1">
    <property type="nucleotide sequence ID" value="NC_028999.1"/>
</dbReference>
<gene>
    <name evidence="2" type="primary">211</name>
</gene>
<evidence type="ECO:0000256" key="1">
    <source>
        <dbReference type="SAM" id="MobiDB-lite"/>
    </source>
</evidence>
<dbReference type="GeneID" id="26643739"/>
<organism evidence="2 3">
    <name type="scientific">Pseudomonas phage PhiPA3</name>
    <name type="common">Pseudomonas aeruginosa phage PhiPA3</name>
    <dbReference type="NCBI Taxonomy" id="998086"/>
    <lineage>
        <taxon>Viruses</taxon>
        <taxon>Duplodnaviria</taxon>
        <taxon>Heunggongvirae</taxon>
        <taxon>Uroviricota</taxon>
        <taxon>Caudoviricetes</taxon>
        <taxon>Chimalliviridae</taxon>
        <taxon>Miltoncavirus</taxon>
        <taxon>Miltoncavirus PhiPA3</taxon>
    </lineage>
</organism>
<feature type="region of interest" description="Disordered" evidence="1">
    <location>
        <begin position="316"/>
        <end position="360"/>
    </location>
</feature>
<reference evidence="2 3" key="1">
    <citation type="journal article" date="2011" name="Microbiology">
        <title>The Pseudomonas aeruginosa generalized transducing phage phiPA3 is a new member of the phiKZ-like group of 'jumbo' phages, and infects model laboratory strains and clinical isolates from cystic fibrosis patients.</title>
        <authorList>
            <person name="Monson R."/>
            <person name="Foulds I."/>
            <person name="Foweraker J."/>
            <person name="Welch M."/>
            <person name="Salmond G.P."/>
        </authorList>
    </citation>
    <scope>NUCLEOTIDE SEQUENCE [LARGE SCALE GENOMIC DNA]</scope>
</reference>
<dbReference type="OrthoDB" id="30946at10239"/>
<sequence>MRLKIAQFLKNYGLKQASELQKPRLHAVKKLELPLETVYQFFDDNYAVRGPSQSDPIFARLMGKSFIEHKLELKTLDGNARRTSVIATTLEQEFRRQHRFFKPLRKDEAVKLNLQNVAVFNYNMLNDLYKYQANYKAGWYRWVNNTATFWDGVVDAHKRFGWNQFIEIHIPESIPLYSEFVQFSKGQTQALLEKFRTPAVLNIFDLYRFFGNSRETSFMSVLPREAYEKINFLIRAQGSFFVINLGLLEEWRKSPEFEEEQLTVAQESYVDELGLEVVYTPDVMQRRILSLLTTLVEYNHGNDTLVEQDSSDVAISPTALEEPTDVVSEDEDIEPTDDVEPQEEAEDVDVGDVVDDSSKDDSSIVKTLDLGLMEVTYNPPPESELEITTLVIEKDPLETAPLVKEVEAEKTLNVSDGKATKSALPRFETDDPLVDGVGAKAFELYQVGMISPRTFEQAVEDASSYKSLPDPFGSGKTIAEAMQYAAEDYAIPEVKFADKTTILDKSMLGAKHKAMVRKYNKTLLPKDIMNSVLAIQQQGIAVTDIKMEEVQDAMNHYQSFTVTVKPIRGRSSQLRFRIPVIDRDGRFRSNGVTYRQRMQRADVPIRKVNPTRVALTSYYNKTFVSRSGLAVNNYDVWLVRQITARALDPNDQSITNVRYAELDQSAYVLPRVYSAMGGAFQAFDNGKNQLYFKYADRVDYFREKFHLDVTQFEKDGYVMTGVREGQPIMLDQAGNFYLQDGNDLEPMGTLVDMVGLNLTKAPLEAIVMSVSNKEIPLAFILGFHGGLTNLLNKLGVKYDKHQRGTRIQVSQDDYTLAFADEILVFSRQDYKAQLVLAGFKRYHQSLKKFSRYDFDRRDVYYRVLEEAGLSSRYAKEITHLFNSWVDPITKGILEEMGEPTDFEGLLYRSVELLMNDWSPGEVDGAYMRYRGYERMAGAIYKSLNQAAKVYNNREGSADQQIILDQHEIWRKIVQDPTVATIEDSNPIANLREQEAMTYRGDGGHGPTSMVARTRIYGEADVGVVSESTVDSGDVGVIAYLSPDANFVSMRGTTRMFDKETDGHAKMLSTSALLAVGSMNDDCYCLLNVCEVYTPML</sequence>
<dbReference type="EMBL" id="HQ630627">
    <property type="protein sequence ID" value="AEH03634.1"/>
    <property type="molecule type" value="Genomic_DNA"/>
</dbReference>
<dbReference type="Proteomes" id="UP000008388">
    <property type="component" value="Segment"/>
</dbReference>
<name>F8SJ54_BPPA3</name>
<accession>F8SJ54</accession>
<proteinExistence type="predicted"/>
<feature type="compositionally biased region" description="Acidic residues" evidence="1">
    <location>
        <begin position="322"/>
        <end position="355"/>
    </location>
</feature>
<protein>
    <submittedName>
        <fullName evidence="2">Putative RNA polymerase beta subunit</fullName>
    </submittedName>
</protein>
<dbReference type="KEGG" id="vg:26643739"/>
<evidence type="ECO:0000313" key="2">
    <source>
        <dbReference type="EMBL" id="AEH03634.1"/>
    </source>
</evidence>